<proteinExistence type="predicted"/>
<gene>
    <name evidence="2" type="ORF">ECC02_000509</name>
</gene>
<evidence type="ECO:0000313" key="3">
    <source>
        <dbReference type="Proteomes" id="UP000583944"/>
    </source>
</evidence>
<evidence type="ECO:0000256" key="1">
    <source>
        <dbReference type="SAM" id="MobiDB-lite"/>
    </source>
</evidence>
<dbReference type="AlphaFoldDB" id="A0A7J6YI67"/>
<dbReference type="VEuPathDB" id="TriTrypDB:ECC02_000509"/>
<feature type="compositionally biased region" description="Basic residues" evidence="1">
    <location>
        <begin position="1"/>
        <end position="14"/>
    </location>
</feature>
<dbReference type="VEuPathDB" id="TriTrypDB:BCY84_11270"/>
<dbReference type="Proteomes" id="UP000583944">
    <property type="component" value="Unassembled WGS sequence"/>
</dbReference>
<protein>
    <submittedName>
        <fullName evidence="2">Uncharacterized protein</fullName>
    </submittedName>
</protein>
<organism evidence="2 3">
    <name type="scientific">Trypanosoma cruzi</name>
    <dbReference type="NCBI Taxonomy" id="5693"/>
    <lineage>
        <taxon>Eukaryota</taxon>
        <taxon>Discoba</taxon>
        <taxon>Euglenozoa</taxon>
        <taxon>Kinetoplastea</taxon>
        <taxon>Metakinetoplastina</taxon>
        <taxon>Trypanosomatida</taxon>
        <taxon>Trypanosomatidae</taxon>
        <taxon>Trypanosoma</taxon>
        <taxon>Schizotrypanum</taxon>
    </lineage>
</organism>
<accession>A0A7J6YI67</accession>
<name>A0A7J6YI67_TRYCR</name>
<dbReference type="EMBL" id="JABDHM010000002">
    <property type="protein sequence ID" value="KAF5226385.1"/>
    <property type="molecule type" value="Genomic_DNA"/>
</dbReference>
<sequence>MRRCSLTHTRKKKKNNAETYNGMPPRRTQKVTVSSPTKRAKRSTSTANKGKRKRDAVATKAHSPPVLMSLSRIIEGHPLDVAEDCAVTTGPVPCDDNLSLHQRLATILHGVFLITMTAKAQIGIFDVGQGITAAVDDRWLEAIVRYCGFTVILNDIMETAAAFNDWLKVLVSFKQHGEMERNPLNTIGEAAGLAAGAAKDIILVRLKLLHSSVPSVLEAEAFLRKRWGQSSGWRRNTMSCFEFSKHAETVSTEQFEGNFTRSEAGGPNSDVSSSLIIDRIASDSDGLSDEELLAQISRELRASLSEKKLRYLVAQMRREAIGLDAKEQELVTKRQQRERLLATYDLVRVILGERRSVCSIKQLVQQMVAQNRFRDGEESILKQLASLARYSESGIAIFAFNGDSDGQHPGGVVEGESSSFYSREVDVSQCNMQELEAVLLRLDRHVASRTKLYAALQQR</sequence>
<evidence type="ECO:0000313" key="2">
    <source>
        <dbReference type="EMBL" id="KAF5226385.1"/>
    </source>
</evidence>
<feature type="compositionally biased region" description="Polar residues" evidence="1">
    <location>
        <begin position="30"/>
        <end position="48"/>
    </location>
</feature>
<reference evidence="2 3" key="1">
    <citation type="journal article" date="2019" name="Genome Biol. Evol.">
        <title>Nanopore Sequencing Significantly Improves Genome Assembly of the Protozoan Parasite Trypanosoma cruzi.</title>
        <authorList>
            <person name="Diaz-Viraque F."/>
            <person name="Pita S."/>
            <person name="Greif G."/>
            <person name="de Souza R.C.M."/>
            <person name="Iraola G."/>
            <person name="Robello C."/>
        </authorList>
    </citation>
    <scope>NUCLEOTIDE SEQUENCE [LARGE SCALE GENOMIC DNA]</scope>
    <source>
        <strain evidence="2 3">Berenice</strain>
    </source>
</reference>
<feature type="region of interest" description="Disordered" evidence="1">
    <location>
        <begin position="1"/>
        <end position="62"/>
    </location>
</feature>
<comment type="caution">
    <text evidence="2">The sequence shown here is derived from an EMBL/GenBank/DDBJ whole genome shotgun (WGS) entry which is preliminary data.</text>
</comment>